<dbReference type="Gene3D" id="3.20.20.70">
    <property type="entry name" value="Aldolase class I"/>
    <property type="match status" value="2"/>
</dbReference>
<dbReference type="SUPFAM" id="SSF51569">
    <property type="entry name" value="Aldolase"/>
    <property type="match status" value="1"/>
</dbReference>
<proteinExistence type="predicted"/>
<dbReference type="PANTHER" id="PTHR46911:SF1">
    <property type="entry name" value="2-ISOPROPYLMALATE SYNTHASE"/>
    <property type="match status" value="1"/>
</dbReference>
<dbReference type="EMBL" id="ML143386">
    <property type="protein sequence ID" value="TBU35538.1"/>
    <property type="molecule type" value="Genomic_DNA"/>
</dbReference>
<sequence length="181" mass="19894">MLVKWDFEEIEVAWPAASDADLKFVRELIEGDKVPDDSRLQVIFRISKEEAASLAVQYTKIVKRPTADCAAKHGTMFWYVYSPEMLSQAQFPVEAPRHKSSTSVVTLQTATRSSSAYTPTTAPQSIKSGPICLIIGPETSIAAAKAGLLARADRTKRCLLGNGERTSDINLVNMAMNLHTH</sequence>
<reference evidence="1" key="1">
    <citation type="submission" date="2019-01" db="EMBL/GenBank/DDBJ databases">
        <title>Draft genome sequences of three monokaryotic isolates of the white-rot basidiomycete fungus Dichomitus squalens.</title>
        <authorList>
            <consortium name="DOE Joint Genome Institute"/>
            <person name="Lopez S.C."/>
            <person name="Andreopoulos B."/>
            <person name="Pangilinan J."/>
            <person name="Lipzen A."/>
            <person name="Riley R."/>
            <person name="Ahrendt S."/>
            <person name="Ng V."/>
            <person name="Barry K."/>
            <person name="Daum C."/>
            <person name="Grigoriev I.V."/>
            <person name="Hilden K.S."/>
            <person name="Makela M.R."/>
            <person name="de Vries R.P."/>
        </authorList>
    </citation>
    <scope>NUCLEOTIDE SEQUENCE [LARGE SCALE GENOMIC DNA]</scope>
    <source>
        <strain evidence="1">OM18370.1</strain>
    </source>
</reference>
<accession>A0A4Q9N671</accession>
<evidence type="ECO:0000313" key="1">
    <source>
        <dbReference type="EMBL" id="TBU35538.1"/>
    </source>
</evidence>
<name>A0A4Q9N671_9APHY</name>
<dbReference type="Proteomes" id="UP000292957">
    <property type="component" value="Unassembled WGS sequence"/>
</dbReference>
<dbReference type="AlphaFoldDB" id="A0A4Q9N671"/>
<dbReference type="InterPro" id="IPR013785">
    <property type="entry name" value="Aldolase_TIM"/>
</dbReference>
<dbReference type="PANTHER" id="PTHR46911">
    <property type="match status" value="1"/>
</dbReference>
<organism evidence="1">
    <name type="scientific">Dichomitus squalens</name>
    <dbReference type="NCBI Taxonomy" id="114155"/>
    <lineage>
        <taxon>Eukaryota</taxon>
        <taxon>Fungi</taxon>
        <taxon>Dikarya</taxon>
        <taxon>Basidiomycota</taxon>
        <taxon>Agaricomycotina</taxon>
        <taxon>Agaricomycetes</taxon>
        <taxon>Polyporales</taxon>
        <taxon>Polyporaceae</taxon>
        <taxon>Dichomitus</taxon>
    </lineage>
</organism>
<gene>
    <name evidence="1" type="ORF">BD311DRAFT_734753</name>
</gene>
<protein>
    <submittedName>
        <fullName evidence="1">Uncharacterized protein</fullName>
    </submittedName>
</protein>